<feature type="domain" description="Ribbon-helix-helix protein CopG" evidence="8">
    <location>
        <begin position="6"/>
        <end position="44"/>
    </location>
</feature>
<keyword evidence="5 7" id="KW-0238">DNA-binding</keyword>
<keyword evidence="4 7" id="KW-0805">Transcription regulation</keyword>
<dbReference type="SUPFAM" id="SSF55021">
    <property type="entry name" value="ACT-like"/>
    <property type="match status" value="1"/>
</dbReference>
<feature type="domain" description="Transcription factor NikR nickel binding C-terminal" evidence="9">
    <location>
        <begin position="55"/>
        <end position="130"/>
    </location>
</feature>
<proteinExistence type="inferred from homology"/>
<dbReference type="InterPro" id="IPR022988">
    <property type="entry name" value="Ni_resp_reg_NikR"/>
</dbReference>
<dbReference type="NCBIfam" id="NF003381">
    <property type="entry name" value="PRK04460.1"/>
    <property type="match status" value="1"/>
</dbReference>
<keyword evidence="11" id="KW-1185">Reference proteome</keyword>
<evidence type="ECO:0000256" key="5">
    <source>
        <dbReference type="ARBA" id="ARBA00023125"/>
    </source>
</evidence>
<dbReference type="PANTHER" id="PTHR34719">
    <property type="entry name" value="NICKEL-RESPONSIVE REGULATOR"/>
    <property type="match status" value="1"/>
</dbReference>
<evidence type="ECO:0000313" key="11">
    <source>
        <dbReference type="Proteomes" id="UP000665020"/>
    </source>
</evidence>
<dbReference type="RefSeq" id="WP_230868344.1">
    <property type="nucleotide sequence ID" value="NZ_CP046640.1"/>
</dbReference>
<evidence type="ECO:0000256" key="1">
    <source>
        <dbReference type="ARBA" id="ARBA00008478"/>
    </source>
</evidence>
<keyword evidence="2 7" id="KW-0533">Nickel</keyword>
<evidence type="ECO:0000256" key="2">
    <source>
        <dbReference type="ARBA" id="ARBA00022596"/>
    </source>
</evidence>
<feature type="binding site" evidence="7">
    <location>
        <position position="97"/>
    </location>
    <ligand>
        <name>Ni(2+)</name>
        <dbReference type="ChEBI" id="CHEBI:49786"/>
    </ligand>
</feature>
<gene>
    <name evidence="10" type="primary">nikR</name>
    <name evidence="10" type="ORF">GM661_00900</name>
</gene>
<dbReference type="CDD" id="cd22231">
    <property type="entry name" value="RHH_NikR_HicB-like"/>
    <property type="match status" value="1"/>
</dbReference>
<reference evidence="10" key="1">
    <citation type="submission" date="2019-12" db="EMBL/GenBank/DDBJ databases">
        <authorList>
            <person name="zhang j."/>
            <person name="sun C.M."/>
        </authorList>
    </citation>
    <scope>NUCLEOTIDE SEQUENCE</scope>
    <source>
        <strain evidence="10">NS-1</strain>
    </source>
</reference>
<dbReference type="EMBL" id="CP046640">
    <property type="protein sequence ID" value="QTL96629.1"/>
    <property type="molecule type" value="Genomic_DNA"/>
</dbReference>
<dbReference type="InterPro" id="IPR014864">
    <property type="entry name" value="TF_NikR_Ni-bd_C"/>
</dbReference>
<dbReference type="PANTHER" id="PTHR34719:SF2">
    <property type="entry name" value="NICKEL-RESPONSIVE REGULATOR"/>
    <property type="match status" value="1"/>
</dbReference>
<evidence type="ECO:0000256" key="3">
    <source>
        <dbReference type="ARBA" id="ARBA00022723"/>
    </source>
</evidence>
<dbReference type="InterPro" id="IPR013321">
    <property type="entry name" value="Arc_rbn_hlx_hlx"/>
</dbReference>
<dbReference type="GO" id="GO:0003700">
    <property type="term" value="F:DNA-binding transcription factor activity"/>
    <property type="evidence" value="ECO:0007669"/>
    <property type="project" value="UniProtKB-UniRule"/>
</dbReference>
<dbReference type="Gene3D" id="3.30.70.1150">
    <property type="entry name" value="ACT-like. Chain A, domain 2"/>
    <property type="match status" value="1"/>
</dbReference>
<dbReference type="NCBIfam" id="NF001884">
    <property type="entry name" value="PRK00630.1"/>
    <property type="match status" value="1"/>
</dbReference>
<evidence type="ECO:0000256" key="6">
    <source>
        <dbReference type="ARBA" id="ARBA00023163"/>
    </source>
</evidence>
<organism evidence="10 11">
    <name type="scientific">Iocasia fonsfrigidae</name>
    <dbReference type="NCBI Taxonomy" id="2682810"/>
    <lineage>
        <taxon>Bacteria</taxon>
        <taxon>Bacillati</taxon>
        <taxon>Bacillota</taxon>
        <taxon>Clostridia</taxon>
        <taxon>Halanaerobiales</taxon>
        <taxon>Halanaerobiaceae</taxon>
        <taxon>Iocasia</taxon>
    </lineage>
</organism>
<dbReference type="InterPro" id="IPR027271">
    <property type="entry name" value="Acetolactate_synth/TF_NikR_C"/>
</dbReference>
<keyword evidence="6 7" id="KW-0804">Transcription</keyword>
<dbReference type="GO" id="GO:0010045">
    <property type="term" value="P:response to nickel cation"/>
    <property type="evidence" value="ECO:0007669"/>
    <property type="project" value="InterPro"/>
</dbReference>
<evidence type="ECO:0000256" key="4">
    <source>
        <dbReference type="ARBA" id="ARBA00023015"/>
    </source>
</evidence>
<dbReference type="InterPro" id="IPR045865">
    <property type="entry name" value="ACT-like_dom_sf"/>
</dbReference>
<dbReference type="KEGG" id="ifn:GM661_00900"/>
<dbReference type="NCBIfam" id="NF002169">
    <property type="entry name" value="PRK01002.1"/>
    <property type="match status" value="1"/>
</dbReference>
<dbReference type="SUPFAM" id="SSF47598">
    <property type="entry name" value="Ribbon-helix-helix"/>
    <property type="match status" value="1"/>
</dbReference>
<dbReference type="Gene3D" id="1.10.1220.10">
    <property type="entry name" value="Met repressor-like"/>
    <property type="match status" value="1"/>
</dbReference>
<sequence length="138" mass="15892">MSKVIRTGVSIEEKLLKKFDKLIEGTYSNRSEAIRDLIRNKIVEEEWLHSEGKVIGTLTLLYNHHQRGLNKKMLDIQHNYHHIFKSNLHLHLSHDFCLEVMIIEGEPLKVQQAAESLIGLKGVKHGKLTISSRGESFK</sequence>
<name>A0A8A7KBB2_9FIRM</name>
<dbReference type="InterPro" id="IPR002145">
    <property type="entry name" value="CopG"/>
</dbReference>
<keyword evidence="3 7" id="KW-0479">Metal-binding</keyword>
<evidence type="ECO:0000313" key="10">
    <source>
        <dbReference type="EMBL" id="QTL96629.1"/>
    </source>
</evidence>
<dbReference type="Pfam" id="PF01402">
    <property type="entry name" value="RHH_1"/>
    <property type="match status" value="1"/>
</dbReference>
<dbReference type="InterPro" id="IPR010985">
    <property type="entry name" value="Ribbon_hlx_hlx"/>
</dbReference>
<evidence type="ECO:0000259" key="8">
    <source>
        <dbReference type="Pfam" id="PF01402"/>
    </source>
</evidence>
<accession>A0A8A7KBB2</accession>
<evidence type="ECO:0000259" key="9">
    <source>
        <dbReference type="Pfam" id="PF08753"/>
    </source>
</evidence>
<dbReference type="GO" id="GO:0003677">
    <property type="term" value="F:DNA binding"/>
    <property type="evidence" value="ECO:0007669"/>
    <property type="project" value="UniProtKB-KW"/>
</dbReference>
<dbReference type="InterPro" id="IPR050192">
    <property type="entry name" value="CopG/NikR_regulator"/>
</dbReference>
<dbReference type="NCBIfam" id="NF002815">
    <property type="entry name" value="PRK02967.1"/>
    <property type="match status" value="1"/>
</dbReference>
<evidence type="ECO:0000256" key="7">
    <source>
        <dbReference type="HAMAP-Rule" id="MF_00476"/>
    </source>
</evidence>
<dbReference type="Pfam" id="PF08753">
    <property type="entry name" value="NikR_C"/>
    <property type="match status" value="1"/>
</dbReference>
<feature type="binding site" evidence="7">
    <location>
        <position position="91"/>
    </location>
    <ligand>
        <name>Ni(2+)</name>
        <dbReference type="ChEBI" id="CHEBI:49786"/>
    </ligand>
</feature>
<dbReference type="AlphaFoldDB" id="A0A8A7KBB2"/>
<dbReference type="Proteomes" id="UP000665020">
    <property type="component" value="Chromosome"/>
</dbReference>
<comment type="function">
    <text evidence="7">Transcriptional regulator.</text>
</comment>
<protein>
    <recommendedName>
        <fullName evidence="7">Putative nickel-responsive regulator</fullName>
    </recommendedName>
</protein>
<dbReference type="GO" id="GO:0016151">
    <property type="term" value="F:nickel cation binding"/>
    <property type="evidence" value="ECO:0007669"/>
    <property type="project" value="UniProtKB-UniRule"/>
</dbReference>
<feature type="binding site" evidence="7">
    <location>
        <position position="89"/>
    </location>
    <ligand>
        <name>Ni(2+)</name>
        <dbReference type="ChEBI" id="CHEBI:49786"/>
    </ligand>
</feature>
<comment type="cofactor">
    <cofactor evidence="7">
        <name>Ni(2+)</name>
        <dbReference type="ChEBI" id="CHEBI:49786"/>
    </cofactor>
    <text evidence="7">Binds 1 nickel ion per subunit.</text>
</comment>
<comment type="similarity">
    <text evidence="1 7">Belongs to the transcriptional regulatory CopG/NikR family.</text>
</comment>
<dbReference type="HAMAP" id="MF_00476">
    <property type="entry name" value="NikR"/>
    <property type="match status" value="1"/>
</dbReference>
<feature type="binding site" evidence="7">
    <location>
        <position position="78"/>
    </location>
    <ligand>
        <name>Ni(2+)</name>
        <dbReference type="ChEBI" id="CHEBI:49786"/>
    </ligand>
</feature>